<evidence type="ECO:0000313" key="3">
    <source>
        <dbReference type="EMBL" id="CAE7658547.1"/>
    </source>
</evidence>
<dbReference type="GO" id="GO:0000455">
    <property type="term" value="P:enzyme-directed rRNA pseudouridine synthesis"/>
    <property type="evidence" value="ECO:0007669"/>
    <property type="project" value="TreeGrafter"/>
</dbReference>
<proteinExistence type="inferred from homology"/>
<comment type="caution">
    <text evidence="3">The sequence shown here is derived from an EMBL/GenBank/DDBJ whole genome shotgun (WGS) entry which is preliminary data.</text>
</comment>
<keyword evidence="4" id="KW-1185">Reference proteome</keyword>
<organism evidence="3 4">
    <name type="scientific">Symbiodinium necroappetens</name>
    <dbReference type="NCBI Taxonomy" id="1628268"/>
    <lineage>
        <taxon>Eukaryota</taxon>
        <taxon>Sar</taxon>
        <taxon>Alveolata</taxon>
        <taxon>Dinophyceae</taxon>
        <taxon>Suessiales</taxon>
        <taxon>Symbiodiniaceae</taxon>
        <taxon>Symbiodinium</taxon>
    </lineage>
</organism>
<dbReference type="Gene3D" id="3.30.2350.10">
    <property type="entry name" value="Pseudouridine synthase"/>
    <property type="match status" value="1"/>
</dbReference>
<dbReference type="Gene3D" id="1.25.40.10">
    <property type="entry name" value="Tetratricopeptide repeat domain"/>
    <property type="match status" value="1"/>
</dbReference>
<dbReference type="InterPro" id="IPR020103">
    <property type="entry name" value="PsdUridine_synth_cat_dom_sf"/>
</dbReference>
<feature type="domain" description="Pseudouridine synthase RsuA/RluA-like" evidence="2">
    <location>
        <begin position="321"/>
        <end position="443"/>
    </location>
</feature>
<dbReference type="InterPro" id="IPR011990">
    <property type="entry name" value="TPR-like_helical_dom_sf"/>
</dbReference>
<name>A0A812W5P3_9DINO</name>
<dbReference type="GO" id="GO:0009982">
    <property type="term" value="F:pseudouridine synthase activity"/>
    <property type="evidence" value="ECO:0007669"/>
    <property type="project" value="InterPro"/>
</dbReference>
<dbReference type="EMBL" id="CAJNJA010031586">
    <property type="protein sequence ID" value="CAE7658547.1"/>
    <property type="molecule type" value="Genomic_DNA"/>
</dbReference>
<evidence type="ECO:0000313" key="4">
    <source>
        <dbReference type="Proteomes" id="UP000601435"/>
    </source>
</evidence>
<evidence type="ECO:0000259" key="2">
    <source>
        <dbReference type="Pfam" id="PF00849"/>
    </source>
</evidence>
<dbReference type="PANTHER" id="PTHR21600">
    <property type="entry name" value="MITOCHONDRIAL RNA PSEUDOURIDINE SYNTHASE"/>
    <property type="match status" value="1"/>
</dbReference>
<accession>A0A812W5P3</accession>
<protein>
    <submittedName>
        <fullName evidence="3">YlyB protein</fullName>
    </submittedName>
</protein>
<comment type="similarity">
    <text evidence="1">Belongs to the pseudouridine synthase RluA family.</text>
</comment>
<gene>
    <name evidence="3" type="primary">ylyB</name>
    <name evidence="3" type="ORF">SNEC2469_LOCUS18662</name>
</gene>
<sequence length="520" mass="57943">MSACEKSGQWQTALHLRPQDGDVVSFSAAISAVGQSHLWPATVELLDGMLQRQVKPNSVICTAASSACKGQWQKAFWLRSMTKSGPRERSSPLCELAWRLAQPGARPRSQEISRLVEQARQPLALRSDELSVLVWSFASLSVDDAAVTDRILNAVEQLGFRNFRTSDLARLSWSLTSLRRASTMLEDLQKEFLHRLRREGVDADSAVSALTLLWSGSFAGWFPKWRALEMEGSLAQFGRSCDQTARARTPAASLAPVAAAGEGAGRKEPHLVLSLADLAVVQKPPEWQVDDGEDSEPNEHQRGLLSAYLQALFPRCRKLFTSLGRSRGFLHRLDVPSSGLILVAKSHEAWYRLKVQAACGGIRRDYIALCHGWMSAGRQEISARVHWWPDGRRGPSHVRKSGRLAKTMLKVTELRRSTARGFSLVNIRILTGRMHQIRLHTAHVGHPTVRDGKYTPNATFEEDASWCPDHFLHRYSLAFVDMSKRQHEVFEPLAKSLKEVLRQLGHAGRINAAQVIPPGT</sequence>
<reference evidence="3" key="1">
    <citation type="submission" date="2021-02" db="EMBL/GenBank/DDBJ databases">
        <authorList>
            <person name="Dougan E. K."/>
            <person name="Rhodes N."/>
            <person name="Thang M."/>
            <person name="Chan C."/>
        </authorList>
    </citation>
    <scope>NUCLEOTIDE SEQUENCE</scope>
</reference>
<dbReference type="GO" id="GO:0003723">
    <property type="term" value="F:RNA binding"/>
    <property type="evidence" value="ECO:0007669"/>
    <property type="project" value="InterPro"/>
</dbReference>
<dbReference type="OrthoDB" id="428753at2759"/>
<evidence type="ECO:0000256" key="1">
    <source>
        <dbReference type="ARBA" id="ARBA00010876"/>
    </source>
</evidence>
<dbReference type="CDD" id="cd02869">
    <property type="entry name" value="PseudoU_synth_RluA_like"/>
    <property type="match status" value="1"/>
</dbReference>
<dbReference type="InterPro" id="IPR050188">
    <property type="entry name" value="RluA_PseudoU_synthase"/>
</dbReference>
<dbReference type="Proteomes" id="UP000601435">
    <property type="component" value="Unassembled WGS sequence"/>
</dbReference>
<dbReference type="PANTHER" id="PTHR21600:SF44">
    <property type="entry name" value="RIBOSOMAL LARGE SUBUNIT PSEUDOURIDINE SYNTHASE D"/>
    <property type="match status" value="1"/>
</dbReference>
<dbReference type="SUPFAM" id="SSF55120">
    <property type="entry name" value="Pseudouridine synthase"/>
    <property type="match status" value="1"/>
</dbReference>
<dbReference type="AlphaFoldDB" id="A0A812W5P3"/>
<dbReference type="Pfam" id="PF00849">
    <property type="entry name" value="PseudoU_synth_2"/>
    <property type="match status" value="1"/>
</dbReference>
<dbReference type="InterPro" id="IPR006145">
    <property type="entry name" value="PsdUridine_synth_RsuA/RluA"/>
</dbReference>